<accession>A0A5N6Z2X9</accession>
<dbReference type="InterPro" id="IPR027417">
    <property type="entry name" value="P-loop_NTPase"/>
</dbReference>
<proteinExistence type="predicted"/>
<feature type="domain" description="DUF7605" evidence="4">
    <location>
        <begin position="790"/>
        <end position="951"/>
    </location>
</feature>
<dbReference type="InterPro" id="IPR056024">
    <property type="entry name" value="DUF7605"/>
</dbReference>
<name>A0A5N6Z2X9_9EURO</name>
<evidence type="ECO:0000313" key="5">
    <source>
        <dbReference type="EMBL" id="KAE8352011.1"/>
    </source>
</evidence>
<protein>
    <recommendedName>
        <fullName evidence="7">P-loop containing nucleoside triphosphate hydrolase protein</fullName>
    </recommendedName>
</protein>
<dbReference type="PANTHER" id="PTHR36681">
    <property type="entry name" value="NUCLEAR GTPASE, GERMINAL CENTER-ASSOCIATED, TANDEM DUPLICATE 3"/>
    <property type="match status" value="1"/>
</dbReference>
<dbReference type="CDD" id="cd00882">
    <property type="entry name" value="Ras_like_GTPase"/>
    <property type="match status" value="1"/>
</dbReference>
<dbReference type="EMBL" id="ML739145">
    <property type="protein sequence ID" value="KAE8352011.1"/>
    <property type="molecule type" value="Genomic_DNA"/>
</dbReference>
<dbReference type="SUPFAM" id="SSF52540">
    <property type="entry name" value="P-loop containing nucleoside triphosphate hydrolases"/>
    <property type="match status" value="1"/>
</dbReference>
<keyword evidence="1" id="KW-0175">Coiled coil</keyword>
<organism evidence="5 6">
    <name type="scientific">Aspergillus coremiiformis</name>
    <dbReference type="NCBI Taxonomy" id="138285"/>
    <lineage>
        <taxon>Eukaryota</taxon>
        <taxon>Fungi</taxon>
        <taxon>Dikarya</taxon>
        <taxon>Ascomycota</taxon>
        <taxon>Pezizomycotina</taxon>
        <taxon>Eurotiomycetes</taxon>
        <taxon>Eurotiomycetidae</taxon>
        <taxon>Eurotiales</taxon>
        <taxon>Aspergillaceae</taxon>
        <taxon>Aspergillus</taxon>
        <taxon>Aspergillus subgen. Circumdati</taxon>
    </lineage>
</organism>
<dbReference type="InterPro" id="IPR045063">
    <property type="entry name" value="Dynamin_N"/>
</dbReference>
<evidence type="ECO:0000259" key="3">
    <source>
        <dbReference type="Pfam" id="PF00350"/>
    </source>
</evidence>
<evidence type="ECO:0008006" key="7">
    <source>
        <dbReference type="Google" id="ProtNLM"/>
    </source>
</evidence>
<feature type="domain" description="Dynamin N-terminal" evidence="3">
    <location>
        <begin position="164"/>
        <end position="400"/>
    </location>
</feature>
<feature type="coiled-coil region" evidence="1">
    <location>
        <begin position="554"/>
        <end position="592"/>
    </location>
</feature>
<dbReference type="Proteomes" id="UP000327118">
    <property type="component" value="Unassembled WGS sequence"/>
</dbReference>
<reference evidence="6" key="1">
    <citation type="submission" date="2019-04" db="EMBL/GenBank/DDBJ databases">
        <title>Friends and foes A comparative genomics studyof 23 Aspergillus species from section Flavi.</title>
        <authorList>
            <consortium name="DOE Joint Genome Institute"/>
            <person name="Kjaerbolling I."/>
            <person name="Vesth T."/>
            <person name="Frisvad J.C."/>
            <person name="Nybo J.L."/>
            <person name="Theobald S."/>
            <person name="Kildgaard S."/>
            <person name="Isbrandt T."/>
            <person name="Kuo A."/>
            <person name="Sato A."/>
            <person name="Lyhne E.K."/>
            <person name="Kogle M.E."/>
            <person name="Wiebenga A."/>
            <person name="Kun R.S."/>
            <person name="Lubbers R.J."/>
            <person name="Makela M.R."/>
            <person name="Barry K."/>
            <person name="Chovatia M."/>
            <person name="Clum A."/>
            <person name="Daum C."/>
            <person name="Haridas S."/>
            <person name="He G."/>
            <person name="LaButti K."/>
            <person name="Lipzen A."/>
            <person name="Mondo S."/>
            <person name="Riley R."/>
            <person name="Salamov A."/>
            <person name="Simmons B.A."/>
            <person name="Magnuson J.K."/>
            <person name="Henrissat B."/>
            <person name="Mortensen U.H."/>
            <person name="Larsen T.O."/>
            <person name="Devries R.P."/>
            <person name="Grigoriev I.V."/>
            <person name="Machida M."/>
            <person name="Baker S.E."/>
            <person name="Andersen M.R."/>
        </authorList>
    </citation>
    <scope>NUCLEOTIDE SEQUENCE [LARGE SCALE GENOMIC DNA]</scope>
    <source>
        <strain evidence="6">CBS 553.77</strain>
    </source>
</reference>
<dbReference type="Gene3D" id="3.40.50.300">
    <property type="entry name" value="P-loop containing nucleotide triphosphate hydrolases"/>
    <property type="match status" value="1"/>
</dbReference>
<dbReference type="AlphaFoldDB" id="A0A5N6Z2X9"/>
<keyword evidence="6" id="KW-1185">Reference proteome</keyword>
<feature type="coiled-coil region" evidence="1">
    <location>
        <begin position="447"/>
        <end position="481"/>
    </location>
</feature>
<evidence type="ECO:0000259" key="4">
    <source>
        <dbReference type="Pfam" id="PF24564"/>
    </source>
</evidence>
<gene>
    <name evidence="5" type="ORF">BDV28DRAFT_162005</name>
</gene>
<dbReference type="Pfam" id="PF24564">
    <property type="entry name" value="DUF7605"/>
    <property type="match status" value="1"/>
</dbReference>
<evidence type="ECO:0000256" key="2">
    <source>
        <dbReference type="SAM" id="MobiDB-lite"/>
    </source>
</evidence>
<sequence length="1060" mass="121189">MGNELLQLAELHYVAEQRARHFRIWEDQGQQADYEGYLKTLYEDCFARMDQSIAETTISVPTNLDESFYLSGSQRDEDSDSDETISSVDGDIEMVDVENCLSLDPRENEDPRIRALESAVKTGVLALEKLRQLFEGTDVRMGDTDWNAEVANVLSYSQTEKVIIGVVGATGAGKSSLINAIVDEENILVTNCMRASTAVPTELSYNNGKSQYRAHIEFIQRNEWKRELRILFKELLDDCGDRVGGNIPKDSNGSIAWEKIKAVYTQLSLEDIAESSVKELLHDSNVSELLGSTVTIEENNARDFSRRLKCYIDSKGRTPSFGRTSQKGSDIALWPLIRVVRIFVKAKALSTGAVLVDLPGLFDSNPARVAVAEDYMKKCSAHWVISPINRAVDDKVARDLLGQNFRIQMQMDCGFNNITFVCTKTDEISISEVQDSLRLRVPSARVEKKLITRQQQLRNEVENLESEMNRLKDRIALTEDDTEEPEARHGERFWWPSYLTTSSKRKRHCSAGLSTAIGYKEPVPGIPSVDVLATETQNDSFSETDRLVRKYPSLQVEKETLDRHKQELHRQIQKKETEIKRLIEKRAGLQTNIIQECIGARNEFSKSEMKKDFVRGIRELDDEFQEDQDETTTPEAALPVRDYEKLKDELPIFCVSTKAYQKLRGRLRTELAVAGLTQLGDTEIPQLQRHCIGLTEKAREASALRFLTKLKQLFQSMSLWTLANGPLENLHQLETGFDFTVAKLKQKMTRQAHEHSDALHKIFAWNITDRLDQAVRHGSEVIPHIISRWNASRQDGGYSFHTYQATCRRRGIYKSMDFNKELANPFLDKIAGGWSVTFDVQVPLRLSQLAVDLGNCLQEFHRRVLKLAGKNLFTINDKNRLEMAVRTYRKSLGQELKTMEANISFEQRTMNRIFSRMIERELTPTYRECAKQKGRFSLTRIRDLMTHQARNNGDRILRSSTKKALQSIVDLLNTTEEAFEQIIEETVNRISRDYRIAIIDPQIQEFSNDQLPLQHEITEIIKTTEAKIHLNQLLELEKDTSNQPEPSPVSKPVIKPEEDL</sequence>
<evidence type="ECO:0000313" key="6">
    <source>
        <dbReference type="Proteomes" id="UP000327118"/>
    </source>
</evidence>
<dbReference type="PANTHER" id="PTHR36681:SF3">
    <property type="entry name" value="NUCLEAR GTPASE, GERMINAL CENTER-ASSOCIATED, TANDEM DUPLICATE 3"/>
    <property type="match status" value="1"/>
</dbReference>
<feature type="region of interest" description="Disordered" evidence="2">
    <location>
        <begin position="1036"/>
        <end position="1060"/>
    </location>
</feature>
<evidence type="ECO:0000256" key="1">
    <source>
        <dbReference type="SAM" id="Coils"/>
    </source>
</evidence>
<dbReference type="OrthoDB" id="3598281at2759"/>
<dbReference type="Pfam" id="PF00350">
    <property type="entry name" value="Dynamin_N"/>
    <property type="match status" value="1"/>
</dbReference>